<dbReference type="InterPro" id="IPR017143">
    <property type="entry name" value="UCP037225"/>
</dbReference>
<accession>A0AAU8MYZ7</accession>
<name>A0AAU8MYZ7_9GAMM</name>
<dbReference type="InterPro" id="IPR025990">
    <property type="entry name" value="zinc_ribbon_bacterial"/>
</dbReference>
<dbReference type="EMBL" id="CP159925">
    <property type="protein sequence ID" value="XCO77485.1"/>
    <property type="molecule type" value="Genomic_DNA"/>
</dbReference>
<sequence>MLPGVEVQCPYCGEAIVLLIDDSAGDQRYVEDCQVCCRPIVVDVQLDEDGVPDVTVHAEDEA</sequence>
<dbReference type="PIRSF" id="PIRSF037225">
    <property type="entry name" value="UCP037225"/>
    <property type="match status" value="1"/>
</dbReference>
<protein>
    <submittedName>
        <fullName evidence="1">CPXCG motif-containing cysteine-rich protein</fullName>
    </submittedName>
</protein>
<evidence type="ECO:0000313" key="1">
    <source>
        <dbReference type="EMBL" id="XCO77485.1"/>
    </source>
</evidence>
<organism evidence="1">
    <name type="scientific">Lysobacter firmicutimachus</name>
    <dbReference type="NCBI Taxonomy" id="1792846"/>
    <lineage>
        <taxon>Bacteria</taxon>
        <taxon>Pseudomonadati</taxon>
        <taxon>Pseudomonadota</taxon>
        <taxon>Gammaproteobacteria</taxon>
        <taxon>Lysobacterales</taxon>
        <taxon>Lysobacteraceae</taxon>
        <taxon>Lysobacter</taxon>
    </lineage>
</organism>
<proteinExistence type="predicted"/>
<dbReference type="AlphaFoldDB" id="A0AAU8MYZ7"/>
<dbReference type="RefSeq" id="WP_363800838.1">
    <property type="nucleotide sequence ID" value="NZ_CP159925.1"/>
</dbReference>
<reference evidence="1" key="1">
    <citation type="submission" date="2024-06" db="EMBL/GenBank/DDBJ databases">
        <authorList>
            <person name="Li S."/>
        </authorList>
    </citation>
    <scope>NUCLEOTIDE SEQUENCE</scope>
    <source>
        <strain evidence="1">SR10</strain>
    </source>
</reference>
<dbReference type="Pfam" id="PF14255">
    <property type="entry name" value="Zn_ribbon_21"/>
    <property type="match status" value="1"/>
</dbReference>
<gene>
    <name evidence="1" type="ORF">ABU614_10590</name>
</gene>